<dbReference type="InterPro" id="IPR027266">
    <property type="entry name" value="TrmE/GcvT-like"/>
</dbReference>
<name>A0A6I6CYG5_9GAMM</name>
<dbReference type="Proteomes" id="UP000427716">
    <property type="component" value="Chromosome"/>
</dbReference>
<dbReference type="EMBL" id="CP046415">
    <property type="protein sequence ID" value="QGT77668.1"/>
    <property type="molecule type" value="Genomic_DNA"/>
</dbReference>
<dbReference type="AlphaFoldDB" id="A0A6I6CYG5"/>
<dbReference type="InterPro" id="IPR017703">
    <property type="entry name" value="YgfZ/GCV_T_CS"/>
</dbReference>
<dbReference type="NCBIfam" id="TIGR03317">
    <property type="entry name" value="ygfZ_signature"/>
    <property type="match status" value="1"/>
</dbReference>
<dbReference type="KEGG" id="ghl:GM160_01500"/>
<dbReference type="PANTHER" id="PTHR22602:SF0">
    <property type="entry name" value="TRANSFERASE CAF17, MITOCHONDRIAL-RELATED"/>
    <property type="match status" value="1"/>
</dbReference>
<organism evidence="2 3">
    <name type="scientific">Guyparkeria halophila</name>
    <dbReference type="NCBI Taxonomy" id="47960"/>
    <lineage>
        <taxon>Bacteria</taxon>
        <taxon>Pseudomonadati</taxon>
        <taxon>Pseudomonadota</taxon>
        <taxon>Gammaproteobacteria</taxon>
        <taxon>Chromatiales</taxon>
        <taxon>Thioalkalibacteraceae</taxon>
        <taxon>Guyparkeria</taxon>
    </lineage>
</organism>
<accession>A0A6I6CYG5</accession>
<reference evidence="2 3" key="1">
    <citation type="submission" date="2019-11" db="EMBL/GenBank/DDBJ databases">
        <authorList>
            <person name="Zhang J."/>
            <person name="Sun C."/>
        </authorList>
    </citation>
    <scope>NUCLEOTIDE SEQUENCE [LARGE SCALE GENOMIC DNA]</scope>
    <source>
        <strain evidence="3">sp2</strain>
    </source>
</reference>
<dbReference type="RefSeq" id="WP_156227597.1">
    <property type="nucleotide sequence ID" value="NZ_CP046415.1"/>
</dbReference>
<evidence type="ECO:0000313" key="2">
    <source>
        <dbReference type="EMBL" id="QGT77668.1"/>
    </source>
</evidence>
<dbReference type="InterPro" id="IPR045179">
    <property type="entry name" value="YgfZ/GcvT"/>
</dbReference>
<dbReference type="SUPFAM" id="SSF103025">
    <property type="entry name" value="Folate-binding domain"/>
    <property type="match status" value="1"/>
</dbReference>
<dbReference type="GO" id="GO:0016226">
    <property type="term" value="P:iron-sulfur cluster assembly"/>
    <property type="evidence" value="ECO:0007669"/>
    <property type="project" value="TreeGrafter"/>
</dbReference>
<sequence>MSDAIDTTWHDLMQPTGHASTGTILLTDLPERRVIEVAGTEARAFLHAILTQDINAVSDEAASFSALCTAKGRALGLLRIAAHDDRFHLITRAELAPGLLKRLQMYVLRRDVQLSLADDQAAMGIIWPGETRSSDCPFDDAEACAAIERLAQADPTPGRWPTVVDARGCLYLREDKGTSHGMRVAVHGPTEALKAMLGTAPDSSAIVASDHWERAEIEDRIPEVTGETAEHFVPQWINLDELDAFSLKKGCYPGQEVIARMHYLGKPNRRLFAGHVLGLAAPAAGTPVKNDRDETAGEVVRSAPLPDESGSLVLTVIKLKHLHDSLSIDGLALSLDPHDTIEGGSDRAGARH</sequence>
<evidence type="ECO:0000256" key="1">
    <source>
        <dbReference type="ARBA" id="ARBA00022946"/>
    </source>
</evidence>
<dbReference type="Gene3D" id="3.30.1360.120">
    <property type="entry name" value="Probable tRNA modification gtpase trme, domain 1"/>
    <property type="match status" value="1"/>
</dbReference>
<dbReference type="PANTHER" id="PTHR22602">
    <property type="entry name" value="TRANSFERASE CAF17, MITOCHONDRIAL-RELATED"/>
    <property type="match status" value="1"/>
</dbReference>
<keyword evidence="1" id="KW-0809">Transit peptide</keyword>
<gene>
    <name evidence="2" type="ORF">GM160_01500</name>
</gene>
<keyword evidence="3" id="KW-1185">Reference proteome</keyword>
<evidence type="ECO:0000313" key="3">
    <source>
        <dbReference type="Proteomes" id="UP000427716"/>
    </source>
</evidence>
<proteinExistence type="predicted"/>
<protein>
    <submittedName>
        <fullName evidence="2">Uncharacterized protein</fullName>
    </submittedName>
</protein>